<reference evidence="5 6" key="1">
    <citation type="journal article" date="2019" name="Appl. Microbiol. Biotechnol.">
        <title>Genome sequence of Isaria javanica and comparative genome analysis insights into family S53 peptidase evolution in fungal entomopathogens.</title>
        <authorList>
            <person name="Lin R."/>
            <person name="Zhang X."/>
            <person name="Xin B."/>
            <person name="Zou M."/>
            <person name="Gao Y."/>
            <person name="Qin F."/>
            <person name="Hu Q."/>
            <person name="Xie B."/>
            <person name="Cheng X."/>
        </authorList>
    </citation>
    <scope>NUCLEOTIDE SEQUENCE [LARGE SCALE GENOMIC DNA]</scope>
    <source>
        <strain evidence="5 6">IJ1G</strain>
    </source>
</reference>
<dbReference type="STRING" id="43265.A0A545V284"/>
<evidence type="ECO:0000313" key="6">
    <source>
        <dbReference type="Proteomes" id="UP000315783"/>
    </source>
</evidence>
<evidence type="ECO:0000256" key="2">
    <source>
        <dbReference type="ARBA" id="ARBA00023242"/>
    </source>
</evidence>
<comment type="subcellular location">
    <subcellularLocation>
        <location evidence="1">Nucleus</location>
    </subcellularLocation>
</comment>
<accession>A0A545V284</accession>
<dbReference type="EMBL" id="SPUK01000007">
    <property type="protein sequence ID" value="TQV95802.1"/>
    <property type="molecule type" value="Genomic_DNA"/>
</dbReference>
<comment type="caution">
    <text evidence="5">The sequence shown here is derived from an EMBL/GenBank/DDBJ whole genome shotgun (WGS) entry which is preliminary data.</text>
</comment>
<keyword evidence="2" id="KW-0539">Nucleus</keyword>
<dbReference type="OrthoDB" id="2186918at2759"/>
<gene>
    <name evidence="5" type="ORF">IF1G_05631</name>
</gene>
<comment type="similarity">
    <text evidence="3">Belongs to the eukaryotic RPB4 RNA polymerase subunit family.</text>
</comment>
<dbReference type="InterPro" id="IPR038324">
    <property type="entry name" value="Rpb4/RPC9_sf"/>
</dbReference>
<dbReference type="Gene3D" id="1.20.1250.40">
    <property type="match status" value="1"/>
</dbReference>
<dbReference type="Proteomes" id="UP000315783">
    <property type="component" value="Unassembled WGS sequence"/>
</dbReference>
<dbReference type="SUPFAM" id="SSF47819">
    <property type="entry name" value="HRDC-like"/>
    <property type="match status" value="1"/>
</dbReference>
<dbReference type="GO" id="GO:0000166">
    <property type="term" value="F:nucleotide binding"/>
    <property type="evidence" value="ECO:0007669"/>
    <property type="project" value="InterPro"/>
</dbReference>
<dbReference type="InterPro" id="IPR006590">
    <property type="entry name" value="RNA_pol_Rpb4/RPC9_core"/>
</dbReference>
<sequence>MSRPKPPPPGTEEASATLNLGEFQNVDTLTLSEASLVLNALVAKRRNDRKNVNETEMLNQTLNYLDHFARFTQKENVEAVERLLSAHKDLAKFERTQLGKGHRHAATVLNIVHPSLTEWLGSLCCITADEAKTLIPSLTDKIKDEDLRELLEEISKLQNR</sequence>
<evidence type="ECO:0000256" key="3">
    <source>
        <dbReference type="ARBA" id="ARBA00025724"/>
    </source>
</evidence>
<feature type="domain" description="RNA polymerase Rpb4/RPC9 core" evidence="4">
    <location>
        <begin position="21"/>
        <end position="158"/>
    </location>
</feature>
<dbReference type="Pfam" id="PF03874">
    <property type="entry name" value="RNA_pol_Rpb4"/>
    <property type="match status" value="2"/>
</dbReference>
<dbReference type="SMART" id="SM00657">
    <property type="entry name" value="RPOL4c"/>
    <property type="match status" value="1"/>
</dbReference>
<dbReference type="GO" id="GO:0005634">
    <property type="term" value="C:nucleus"/>
    <property type="evidence" value="ECO:0007669"/>
    <property type="project" value="UniProtKB-SubCell"/>
</dbReference>
<dbReference type="GO" id="GO:0006352">
    <property type="term" value="P:DNA-templated transcription initiation"/>
    <property type="evidence" value="ECO:0007669"/>
    <property type="project" value="InterPro"/>
</dbReference>
<keyword evidence="6" id="KW-1185">Reference proteome</keyword>
<dbReference type="InterPro" id="IPR005574">
    <property type="entry name" value="Rpb4/RPC9"/>
</dbReference>
<dbReference type="InterPro" id="IPR010997">
    <property type="entry name" value="HRDC-like_sf"/>
</dbReference>
<name>A0A545V284_9HYPO</name>
<organism evidence="5 6">
    <name type="scientific">Cordyceps javanica</name>
    <dbReference type="NCBI Taxonomy" id="43265"/>
    <lineage>
        <taxon>Eukaryota</taxon>
        <taxon>Fungi</taxon>
        <taxon>Dikarya</taxon>
        <taxon>Ascomycota</taxon>
        <taxon>Pezizomycotina</taxon>
        <taxon>Sordariomycetes</taxon>
        <taxon>Hypocreomycetidae</taxon>
        <taxon>Hypocreales</taxon>
        <taxon>Cordycipitaceae</taxon>
        <taxon>Cordyceps</taxon>
    </lineage>
</organism>
<proteinExistence type="inferred from homology"/>
<dbReference type="PANTHER" id="PTHR21297">
    <property type="entry name" value="DNA-DIRECTED RNA POLYMERASE II"/>
    <property type="match status" value="1"/>
</dbReference>
<evidence type="ECO:0000256" key="1">
    <source>
        <dbReference type="ARBA" id="ARBA00004123"/>
    </source>
</evidence>
<dbReference type="GO" id="GO:0030880">
    <property type="term" value="C:RNA polymerase complex"/>
    <property type="evidence" value="ECO:0007669"/>
    <property type="project" value="InterPro"/>
</dbReference>
<evidence type="ECO:0000313" key="5">
    <source>
        <dbReference type="EMBL" id="TQV95802.1"/>
    </source>
</evidence>
<dbReference type="InterPro" id="IPR045222">
    <property type="entry name" value="Rpb4-like"/>
</dbReference>
<protein>
    <submittedName>
        <fullName evidence="5">Polymerase (RNA) II (DNA directed) polypeptide D</fullName>
    </submittedName>
</protein>
<dbReference type="AlphaFoldDB" id="A0A545V284"/>
<evidence type="ECO:0000259" key="4">
    <source>
        <dbReference type="SMART" id="SM00657"/>
    </source>
</evidence>